<organism evidence="2 3">
    <name type="scientific">Belnapia arida</name>
    <dbReference type="NCBI Taxonomy" id="2804533"/>
    <lineage>
        <taxon>Bacteria</taxon>
        <taxon>Pseudomonadati</taxon>
        <taxon>Pseudomonadota</taxon>
        <taxon>Alphaproteobacteria</taxon>
        <taxon>Acetobacterales</taxon>
        <taxon>Roseomonadaceae</taxon>
        <taxon>Belnapia</taxon>
    </lineage>
</organism>
<evidence type="ECO:0000313" key="3">
    <source>
        <dbReference type="Proteomes" id="UP000660885"/>
    </source>
</evidence>
<dbReference type="RefSeq" id="WP_202831127.1">
    <property type="nucleotide sequence ID" value="NZ_JAETWB010000002.1"/>
</dbReference>
<feature type="region of interest" description="Disordered" evidence="1">
    <location>
        <begin position="1"/>
        <end position="63"/>
    </location>
</feature>
<dbReference type="Proteomes" id="UP000660885">
    <property type="component" value="Unassembled WGS sequence"/>
</dbReference>
<dbReference type="EMBL" id="JAETWB010000002">
    <property type="protein sequence ID" value="MBL6077974.1"/>
    <property type="molecule type" value="Genomic_DNA"/>
</dbReference>
<accession>A0ABS1TZW1</accession>
<reference evidence="2 3" key="1">
    <citation type="submission" date="2021-01" db="EMBL/GenBank/DDBJ databases">
        <title>Belnapia mucosa sp. nov. and Belnapia arida sp. nov., isolated from the Tabernas Desert (Almeria, Spain).</title>
        <authorList>
            <person name="Molina-Menor E."/>
            <person name="Vidal-Verdu A."/>
            <person name="Calonge A."/>
            <person name="Satari L."/>
            <person name="Pereto J."/>
            <person name="Porcar M."/>
        </authorList>
    </citation>
    <scope>NUCLEOTIDE SEQUENCE [LARGE SCALE GENOMIC DNA]</scope>
    <source>
        <strain evidence="2 3">T18</strain>
    </source>
</reference>
<proteinExistence type="predicted"/>
<feature type="compositionally biased region" description="Basic residues" evidence="1">
    <location>
        <begin position="54"/>
        <end position="63"/>
    </location>
</feature>
<feature type="compositionally biased region" description="Basic and acidic residues" evidence="1">
    <location>
        <begin position="8"/>
        <end position="19"/>
    </location>
</feature>
<keyword evidence="3" id="KW-1185">Reference proteome</keyword>
<sequence length="63" mass="7297">MRLVGDAAGDRDLRRDFRRIAHHRPRPHDAAALPMGMRRDAEGPAEMTEAEWRRRGHRRNGQG</sequence>
<name>A0ABS1TZW1_9PROT</name>
<comment type="caution">
    <text evidence="2">The sequence shown here is derived from an EMBL/GenBank/DDBJ whole genome shotgun (WGS) entry which is preliminary data.</text>
</comment>
<evidence type="ECO:0000256" key="1">
    <source>
        <dbReference type="SAM" id="MobiDB-lite"/>
    </source>
</evidence>
<evidence type="ECO:0000313" key="2">
    <source>
        <dbReference type="EMBL" id="MBL6077974.1"/>
    </source>
</evidence>
<gene>
    <name evidence="2" type="ORF">JMJ56_08155</name>
</gene>
<protein>
    <submittedName>
        <fullName evidence="2">Uncharacterized protein</fullName>
    </submittedName>
</protein>